<organism evidence="2 3">
    <name type="scientific">Lasius niger</name>
    <name type="common">Black garden ant</name>
    <dbReference type="NCBI Taxonomy" id="67767"/>
    <lineage>
        <taxon>Eukaryota</taxon>
        <taxon>Metazoa</taxon>
        <taxon>Ecdysozoa</taxon>
        <taxon>Arthropoda</taxon>
        <taxon>Hexapoda</taxon>
        <taxon>Insecta</taxon>
        <taxon>Pterygota</taxon>
        <taxon>Neoptera</taxon>
        <taxon>Endopterygota</taxon>
        <taxon>Hymenoptera</taxon>
        <taxon>Apocrita</taxon>
        <taxon>Aculeata</taxon>
        <taxon>Formicoidea</taxon>
        <taxon>Formicidae</taxon>
        <taxon>Formicinae</taxon>
        <taxon>Lasius</taxon>
        <taxon>Lasius</taxon>
    </lineage>
</organism>
<evidence type="ECO:0000256" key="1">
    <source>
        <dbReference type="SAM" id="MobiDB-lite"/>
    </source>
</evidence>
<protein>
    <submittedName>
        <fullName evidence="2">Map microtubule affinity-regulating kinase 3 isoform x12</fullName>
    </submittedName>
</protein>
<dbReference type="AlphaFoldDB" id="A0A0J7LB47"/>
<keyword evidence="2" id="KW-0808">Transferase</keyword>
<keyword evidence="3" id="KW-1185">Reference proteome</keyword>
<proteinExistence type="predicted"/>
<evidence type="ECO:0000313" key="2">
    <source>
        <dbReference type="EMBL" id="KMR05132.1"/>
    </source>
</evidence>
<feature type="region of interest" description="Disordered" evidence="1">
    <location>
        <begin position="32"/>
        <end position="66"/>
    </location>
</feature>
<feature type="compositionally biased region" description="Polar residues" evidence="1">
    <location>
        <begin position="110"/>
        <end position="119"/>
    </location>
</feature>
<dbReference type="EMBL" id="LBMM01000059">
    <property type="protein sequence ID" value="KMR05132.1"/>
    <property type="molecule type" value="Genomic_DNA"/>
</dbReference>
<comment type="caution">
    <text evidence="2">The sequence shown here is derived from an EMBL/GenBank/DDBJ whole genome shotgun (WGS) entry which is preliminary data.</text>
</comment>
<dbReference type="GO" id="GO:0016301">
    <property type="term" value="F:kinase activity"/>
    <property type="evidence" value="ECO:0007669"/>
    <property type="project" value="UniProtKB-KW"/>
</dbReference>
<accession>A0A0J7LB47</accession>
<evidence type="ECO:0000313" key="3">
    <source>
        <dbReference type="Proteomes" id="UP000036403"/>
    </source>
</evidence>
<gene>
    <name evidence="2" type="ORF">RF55_206</name>
</gene>
<dbReference type="OrthoDB" id="7701398at2759"/>
<keyword evidence="2" id="KW-0418">Kinase</keyword>
<sequence>MYVTETGGHKVAPAPASTRLKKVVDYNKSMNHQHYHQQQQQHHHHHHHQHRHEGGGDRGGGGTHIAATVKNTVRRLLRRTKSHRDTPSTNASTMTAVVANGHVAVPSPTRIPTSRNDTCNAPPPSSDIYRRRYSRARARPQVSEKANERSLL</sequence>
<name>A0A0J7LB47_LASNI</name>
<dbReference type="PaxDb" id="67767-A0A0J7LB47"/>
<feature type="compositionally biased region" description="Basic residues" evidence="1">
    <location>
        <begin position="32"/>
        <end position="51"/>
    </location>
</feature>
<reference evidence="2 3" key="1">
    <citation type="submission" date="2015-04" db="EMBL/GenBank/DDBJ databases">
        <title>Lasius niger genome sequencing.</title>
        <authorList>
            <person name="Konorov E.A."/>
            <person name="Nikitin M.A."/>
            <person name="Kirill M.V."/>
            <person name="Chang P."/>
        </authorList>
    </citation>
    <scope>NUCLEOTIDE SEQUENCE [LARGE SCALE GENOMIC DNA]</scope>
    <source>
        <tissue evidence="2">Whole</tissue>
    </source>
</reference>
<feature type="region of interest" description="Disordered" evidence="1">
    <location>
        <begin position="78"/>
        <end position="152"/>
    </location>
</feature>
<dbReference type="Proteomes" id="UP000036403">
    <property type="component" value="Unassembled WGS sequence"/>
</dbReference>